<comment type="caution">
    <text evidence="3">The sequence shown here is derived from an EMBL/GenBank/DDBJ whole genome shotgun (WGS) entry which is preliminary data.</text>
</comment>
<feature type="coiled-coil region" evidence="1">
    <location>
        <begin position="92"/>
        <end position="119"/>
    </location>
</feature>
<evidence type="ECO:0000313" key="4">
    <source>
        <dbReference type="EMBL" id="CAF4199361.1"/>
    </source>
</evidence>
<dbReference type="Proteomes" id="UP000663825">
    <property type="component" value="Unassembled WGS sequence"/>
</dbReference>
<dbReference type="Pfam" id="PF07534">
    <property type="entry name" value="TLD"/>
    <property type="match status" value="1"/>
</dbReference>
<feature type="domain" description="TLDc" evidence="2">
    <location>
        <begin position="174"/>
        <end position="572"/>
    </location>
</feature>
<evidence type="ECO:0000259" key="2">
    <source>
        <dbReference type="PROSITE" id="PS51886"/>
    </source>
</evidence>
<dbReference type="PROSITE" id="PS51886">
    <property type="entry name" value="TLDC"/>
    <property type="match status" value="1"/>
</dbReference>
<gene>
    <name evidence="3" type="ORF">TIS948_LOCUS28948</name>
    <name evidence="4" type="ORF">UJA718_LOCUS6452</name>
</gene>
<protein>
    <recommendedName>
        <fullName evidence="2">TLDc domain-containing protein</fullName>
    </recommendedName>
</protein>
<keyword evidence="1" id="KW-0175">Coiled coil</keyword>
<sequence length="574" mass="66564">MTSYKCSVDACKRNSDVLCVHCEDHVCNKHYIQHVKLANNELFAFSDEINALVNKAQKYDLTNPVFEQLEQWREEKHRQIDEICDKKKRQLKIALDRTIDDYRKKLHELEHDVKKSIDEGDASFRQIEIIKNTIEQCRQLCKRFETLDYFQCNINENDMEIGLFNDDLFTGGGTLLSLEHHLKLNEFYEKKGQKWSLIYKASRDGFSASDFHHYCDDQGPTLTVIQSRDGGHLFGGYTSASWSPTGKYIHDSNNPFLFTLTNPHGIPPTKYSVRNPKYSIFPQMNCGPIFGAGNDLYCCDNSQIDRNSFFHFPYSYDDTTNRAQFCTKHYIVHVKLVNERLIILTDELNSLANQVQQHDRTQSAFTRLGKWREKAHKRIDEIYEEKKQQLQNEIDCSQQNCMEKLVALGREMRDLIDDSDASFKQIEDIKNNFEQCRQLCKRFETLDYFHCNINENDMENQGPTISVIQSKEDGKYIHDSNNPFLSTLTNPHGIPPTKYSVRFPAYAIFPQICCGPQFGGGCDLFVGSDSQTKRNGFFGFPHFCNGTSNQGSLTFTGHTKFQINDIEVYRLIHK</sequence>
<proteinExistence type="predicted"/>
<dbReference type="EMBL" id="CAJOBP010000604">
    <property type="protein sequence ID" value="CAF4199361.1"/>
    <property type="molecule type" value="Genomic_DNA"/>
</dbReference>
<dbReference type="Proteomes" id="UP000663873">
    <property type="component" value="Unassembled WGS sequence"/>
</dbReference>
<evidence type="ECO:0000313" key="5">
    <source>
        <dbReference type="Proteomes" id="UP000663825"/>
    </source>
</evidence>
<dbReference type="PANTHER" id="PTHR23354">
    <property type="entry name" value="NUCLEOLAR PROTEIN 7/ESTROGEN RECEPTOR COACTIVATOR-RELATED"/>
    <property type="match status" value="1"/>
</dbReference>
<evidence type="ECO:0000256" key="1">
    <source>
        <dbReference type="SAM" id="Coils"/>
    </source>
</evidence>
<dbReference type="AlphaFoldDB" id="A0A818BCZ8"/>
<feature type="coiled-coil region" evidence="1">
    <location>
        <begin position="334"/>
        <end position="400"/>
    </location>
</feature>
<name>A0A818BCZ8_9BILA</name>
<accession>A0A818BCZ8</accession>
<evidence type="ECO:0000313" key="3">
    <source>
        <dbReference type="EMBL" id="CAF3415187.1"/>
    </source>
</evidence>
<evidence type="ECO:0000313" key="6">
    <source>
        <dbReference type="Proteomes" id="UP000663873"/>
    </source>
</evidence>
<dbReference type="InterPro" id="IPR006571">
    <property type="entry name" value="TLDc_dom"/>
</dbReference>
<dbReference type="OrthoDB" id="27341at2759"/>
<organism evidence="3 5">
    <name type="scientific">Rotaria socialis</name>
    <dbReference type="NCBI Taxonomy" id="392032"/>
    <lineage>
        <taxon>Eukaryota</taxon>
        <taxon>Metazoa</taxon>
        <taxon>Spiralia</taxon>
        <taxon>Gnathifera</taxon>
        <taxon>Rotifera</taxon>
        <taxon>Eurotatoria</taxon>
        <taxon>Bdelloidea</taxon>
        <taxon>Philodinida</taxon>
        <taxon>Philodinidae</taxon>
        <taxon>Rotaria</taxon>
    </lineage>
</organism>
<dbReference type="EMBL" id="CAJNXB010005261">
    <property type="protein sequence ID" value="CAF3415187.1"/>
    <property type="molecule type" value="Genomic_DNA"/>
</dbReference>
<reference evidence="3" key="1">
    <citation type="submission" date="2021-02" db="EMBL/GenBank/DDBJ databases">
        <authorList>
            <person name="Nowell W R."/>
        </authorList>
    </citation>
    <scope>NUCLEOTIDE SEQUENCE</scope>
</reference>
<dbReference type="SMART" id="SM00584">
    <property type="entry name" value="TLDc"/>
    <property type="match status" value="1"/>
</dbReference>
<keyword evidence="6" id="KW-1185">Reference proteome</keyword>